<comment type="caution">
    <text evidence="8">The sequence shown here is derived from an EMBL/GenBank/DDBJ whole genome shotgun (WGS) entry which is preliminary data.</text>
</comment>
<dbReference type="InterPro" id="IPR051694">
    <property type="entry name" value="Immunoregulatory_rcpt-like"/>
</dbReference>
<evidence type="ECO:0000313" key="9">
    <source>
        <dbReference type="Proteomes" id="UP000224634"/>
    </source>
</evidence>
<evidence type="ECO:0000256" key="2">
    <source>
        <dbReference type="ARBA" id="ARBA00022692"/>
    </source>
</evidence>
<dbReference type="STRING" id="1447883.A0A2B7XH89"/>
<keyword evidence="9" id="KW-1185">Reference proteome</keyword>
<protein>
    <recommendedName>
        <fullName evidence="10">Mid2 domain-containing protein</fullName>
    </recommendedName>
</protein>
<accession>A0A2B7XH89</accession>
<dbReference type="PANTHER" id="PTHR15549">
    <property type="entry name" value="PAIRED IMMUNOGLOBULIN-LIKE TYPE 2 RECEPTOR"/>
    <property type="match status" value="1"/>
</dbReference>
<evidence type="ECO:0000256" key="1">
    <source>
        <dbReference type="ARBA" id="ARBA00004167"/>
    </source>
</evidence>
<evidence type="ECO:0000313" key="8">
    <source>
        <dbReference type="EMBL" id="PGH08280.1"/>
    </source>
</evidence>
<evidence type="ECO:0000256" key="4">
    <source>
        <dbReference type="ARBA" id="ARBA00023136"/>
    </source>
</evidence>
<keyword evidence="2 6" id="KW-0812">Transmembrane</keyword>
<evidence type="ECO:0000256" key="3">
    <source>
        <dbReference type="ARBA" id="ARBA00022989"/>
    </source>
</evidence>
<keyword evidence="4 6" id="KW-0472">Membrane</keyword>
<proteinExistence type="predicted"/>
<dbReference type="EMBL" id="PDNA01000161">
    <property type="protein sequence ID" value="PGH08280.1"/>
    <property type="molecule type" value="Genomic_DNA"/>
</dbReference>
<evidence type="ECO:0000256" key="5">
    <source>
        <dbReference type="SAM" id="MobiDB-lite"/>
    </source>
</evidence>
<gene>
    <name evidence="8" type="ORF">AJ80_07876</name>
</gene>
<evidence type="ECO:0008006" key="10">
    <source>
        <dbReference type="Google" id="ProtNLM"/>
    </source>
</evidence>
<evidence type="ECO:0000256" key="6">
    <source>
        <dbReference type="SAM" id="Phobius"/>
    </source>
</evidence>
<dbReference type="GO" id="GO:0016020">
    <property type="term" value="C:membrane"/>
    <property type="evidence" value="ECO:0007669"/>
    <property type="project" value="UniProtKB-SubCell"/>
</dbReference>
<feature type="signal peptide" evidence="7">
    <location>
        <begin position="1"/>
        <end position="20"/>
    </location>
</feature>
<feature type="chain" id="PRO_5012225500" description="Mid2 domain-containing protein" evidence="7">
    <location>
        <begin position="21"/>
        <end position="349"/>
    </location>
</feature>
<comment type="subcellular location">
    <subcellularLocation>
        <location evidence="1">Membrane</location>
        <topology evidence="1">Single-pass membrane protein</topology>
    </subcellularLocation>
</comment>
<feature type="compositionally biased region" description="Polar residues" evidence="5">
    <location>
        <begin position="275"/>
        <end position="285"/>
    </location>
</feature>
<name>A0A2B7XH89_POLH7</name>
<keyword evidence="3 6" id="KW-1133">Transmembrane helix</keyword>
<feature type="region of interest" description="Disordered" evidence="5">
    <location>
        <begin position="172"/>
        <end position="237"/>
    </location>
</feature>
<sequence>MNRFIAEALCLSLLFGAAASSPFAGPIATPQFSEFDPKGISPMPTAEPVFAGLDLNNVGKRQNPANTCGPMHTGGYVWCGSPLTCMTSASYLACCTNKSECQPRATSCVDRDGDCDFACGNDPRILKCNPTVPKCQTLVYGEDIPFYGCGTTHVSASFSVFDNIPTAIVMPTTTTSTSTSTEEDDSTTSTSTSSRITSLEDMDATTTNAGDVGLGVGSGDSTATSTPPAETGESGGSSLSGGAIAGIVIGSLAFVAAAGAGLLALYFMMKKKSQQQGPPQIDNMSQQQPPVQPAAGGGYYDPSKPASPPAYIDTHGSPHMPTELATYQPVTMPYEMPGSQVPDQPSHRY</sequence>
<reference evidence="8 9" key="1">
    <citation type="submission" date="2017-10" db="EMBL/GenBank/DDBJ databases">
        <title>Comparative genomics in systemic dimorphic fungi from Ajellomycetaceae.</title>
        <authorList>
            <person name="Munoz J.F."/>
            <person name="Mcewen J.G."/>
            <person name="Clay O.K."/>
            <person name="Cuomo C.A."/>
        </authorList>
    </citation>
    <scope>NUCLEOTIDE SEQUENCE [LARGE SCALE GENOMIC DNA]</scope>
    <source>
        <strain evidence="8 9">UAMH7299</strain>
    </source>
</reference>
<keyword evidence="7" id="KW-0732">Signal</keyword>
<feature type="transmembrane region" description="Helical" evidence="6">
    <location>
        <begin position="243"/>
        <end position="267"/>
    </location>
</feature>
<evidence type="ECO:0000256" key="7">
    <source>
        <dbReference type="SAM" id="SignalP"/>
    </source>
</evidence>
<dbReference type="AlphaFoldDB" id="A0A2B7XH89"/>
<feature type="region of interest" description="Disordered" evidence="5">
    <location>
        <begin position="275"/>
        <end position="323"/>
    </location>
</feature>
<dbReference type="PANTHER" id="PTHR15549:SF26">
    <property type="entry name" value="AXIAL BUDDING PATTERN PROTEIN 2-RELATED"/>
    <property type="match status" value="1"/>
</dbReference>
<dbReference type="Proteomes" id="UP000224634">
    <property type="component" value="Unassembled WGS sequence"/>
</dbReference>
<dbReference type="GO" id="GO:0071944">
    <property type="term" value="C:cell periphery"/>
    <property type="evidence" value="ECO:0007669"/>
    <property type="project" value="UniProtKB-ARBA"/>
</dbReference>
<organism evidence="8 9">
    <name type="scientific">Polytolypa hystricis (strain UAMH7299)</name>
    <dbReference type="NCBI Taxonomy" id="1447883"/>
    <lineage>
        <taxon>Eukaryota</taxon>
        <taxon>Fungi</taxon>
        <taxon>Dikarya</taxon>
        <taxon>Ascomycota</taxon>
        <taxon>Pezizomycotina</taxon>
        <taxon>Eurotiomycetes</taxon>
        <taxon>Eurotiomycetidae</taxon>
        <taxon>Onygenales</taxon>
        <taxon>Onygenales incertae sedis</taxon>
        <taxon>Polytolypa</taxon>
    </lineage>
</organism>